<accession>A0A438EUH8</accession>
<dbReference type="Pfam" id="PF00249">
    <property type="entry name" value="Myb_DNA-binding"/>
    <property type="match status" value="1"/>
</dbReference>
<evidence type="ECO:0000259" key="7">
    <source>
        <dbReference type="PROSITE" id="PS51293"/>
    </source>
</evidence>
<dbReference type="InterPro" id="IPR017884">
    <property type="entry name" value="SANT_dom"/>
</dbReference>
<dbReference type="PANTHER" id="PTHR44042">
    <property type="entry name" value="DUPLICATED HOMEODOMAIN-LIKE SUPERFAMILY PROTEIN-RELATED"/>
    <property type="match status" value="1"/>
</dbReference>
<feature type="region of interest" description="Disordered" evidence="5">
    <location>
        <begin position="72"/>
        <end position="119"/>
    </location>
</feature>
<comment type="subcellular location">
    <subcellularLocation>
        <location evidence="1">Nucleus</location>
    </subcellularLocation>
</comment>
<evidence type="ECO:0000256" key="4">
    <source>
        <dbReference type="ARBA" id="ARBA00023242"/>
    </source>
</evidence>
<sequence>MTGDEVSDSSLWSREQNKAFENALATYPEDLSDRWEKIAADVPGKTLEEVKHHYELLVEDVTQIESGSVPLPCYNSSSEGSSSHVGDEAVGKKGSHFSNSESNHGGKASRSDQERRKGVAWTEDEHRKWINLLKFKTYAQARRKFCHIKFPRLFSVYYPHGVRIKLLAFISSHTLVAAVPPIPCYLFAFGLKINLEKSELIPIGEVSNLEDLVGALGWLGWGGREISKKISVVEEAVFFKRLLKADGRWQMFKTRIGFKVGFGKKVKFWKDKWFTRQLHDWELEEVQAFLGRLSAHPIFVETDDAMVWLPMKDDTFSVKSFYSSLANRRVELFLYGIVWNSWVSLRISFFA</sequence>
<feature type="compositionally biased region" description="Basic and acidic residues" evidence="5">
    <location>
        <begin position="109"/>
        <end position="119"/>
    </location>
</feature>
<dbReference type="PROSITE" id="PS50090">
    <property type="entry name" value="MYB_LIKE"/>
    <property type="match status" value="1"/>
</dbReference>
<proteinExistence type="predicted"/>
<dbReference type="EMBL" id="QGNW01001184">
    <property type="protein sequence ID" value="RVW51351.1"/>
    <property type="molecule type" value="Genomic_DNA"/>
</dbReference>
<name>A0A438EUH8_VITVI</name>
<feature type="domain" description="SANT" evidence="7">
    <location>
        <begin position="7"/>
        <end position="62"/>
    </location>
</feature>
<dbReference type="SMART" id="SM00717">
    <property type="entry name" value="SANT"/>
    <property type="match status" value="1"/>
</dbReference>
<dbReference type="FunFam" id="1.10.10.60:FF:000154">
    <property type="entry name" value="Transcription factor SRM1"/>
    <property type="match status" value="1"/>
</dbReference>
<evidence type="ECO:0000256" key="3">
    <source>
        <dbReference type="ARBA" id="ARBA00023163"/>
    </source>
</evidence>
<organism evidence="8 9">
    <name type="scientific">Vitis vinifera</name>
    <name type="common">Grape</name>
    <dbReference type="NCBI Taxonomy" id="29760"/>
    <lineage>
        <taxon>Eukaryota</taxon>
        <taxon>Viridiplantae</taxon>
        <taxon>Streptophyta</taxon>
        <taxon>Embryophyta</taxon>
        <taxon>Tracheophyta</taxon>
        <taxon>Spermatophyta</taxon>
        <taxon>Magnoliopsida</taxon>
        <taxon>eudicotyledons</taxon>
        <taxon>Gunneridae</taxon>
        <taxon>Pentapetalae</taxon>
        <taxon>rosids</taxon>
        <taxon>Vitales</taxon>
        <taxon>Vitaceae</taxon>
        <taxon>Viteae</taxon>
        <taxon>Vitis</taxon>
    </lineage>
</organism>
<keyword evidence="4" id="KW-0539">Nucleus</keyword>
<keyword evidence="2" id="KW-0805">Transcription regulation</keyword>
<dbReference type="GO" id="GO:0005634">
    <property type="term" value="C:nucleus"/>
    <property type="evidence" value="ECO:0007669"/>
    <property type="project" value="UniProtKB-SubCell"/>
</dbReference>
<dbReference type="AlphaFoldDB" id="A0A438EUH8"/>
<evidence type="ECO:0000256" key="5">
    <source>
        <dbReference type="SAM" id="MobiDB-lite"/>
    </source>
</evidence>
<keyword evidence="3" id="KW-0804">Transcription</keyword>
<dbReference type="SUPFAM" id="SSF46689">
    <property type="entry name" value="Homeodomain-like"/>
    <property type="match status" value="1"/>
</dbReference>
<evidence type="ECO:0000256" key="1">
    <source>
        <dbReference type="ARBA" id="ARBA00004123"/>
    </source>
</evidence>
<dbReference type="Gene3D" id="1.10.10.60">
    <property type="entry name" value="Homeodomain-like"/>
    <property type="match status" value="1"/>
</dbReference>
<comment type="caution">
    <text evidence="8">The sequence shown here is derived from an EMBL/GenBank/DDBJ whole genome shotgun (WGS) entry which is preliminary data.</text>
</comment>
<dbReference type="InterPro" id="IPR009057">
    <property type="entry name" value="Homeodomain-like_sf"/>
</dbReference>
<protein>
    <submittedName>
        <fullName evidence="8">Transcription factor SRM1</fullName>
    </submittedName>
</protein>
<dbReference type="CDD" id="cd00167">
    <property type="entry name" value="SANT"/>
    <property type="match status" value="1"/>
</dbReference>
<dbReference type="Proteomes" id="UP000288805">
    <property type="component" value="Unassembled WGS sequence"/>
</dbReference>
<feature type="domain" description="Myb-like" evidence="6">
    <location>
        <begin position="12"/>
        <end position="58"/>
    </location>
</feature>
<reference evidence="8 9" key="1">
    <citation type="journal article" date="2018" name="PLoS Genet.">
        <title>Population sequencing reveals clonal diversity and ancestral inbreeding in the grapevine cultivar Chardonnay.</title>
        <authorList>
            <person name="Roach M.J."/>
            <person name="Johnson D.L."/>
            <person name="Bohlmann J."/>
            <person name="van Vuuren H.J."/>
            <person name="Jones S.J."/>
            <person name="Pretorius I.S."/>
            <person name="Schmidt S.A."/>
            <person name="Borneman A.R."/>
        </authorList>
    </citation>
    <scope>NUCLEOTIDE SEQUENCE [LARGE SCALE GENOMIC DNA]</scope>
    <source>
        <strain evidence="9">cv. Chardonnay</strain>
        <tissue evidence="8">Leaf</tissue>
    </source>
</reference>
<evidence type="ECO:0000313" key="8">
    <source>
        <dbReference type="EMBL" id="RVW51351.1"/>
    </source>
</evidence>
<dbReference type="PROSITE" id="PS51293">
    <property type="entry name" value="SANT"/>
    <property type="match status" value="1"/>
</dbReference>
<gene>
    <name evidence="8" type="primary">SRM1_6</name>
    <name evidence="8" type="ORF">CK203_075408</name>
</gene>
<evidence type="ECO:0000313" key="9">
    <source>
        <dbReference type="Proteomes" id="UP000288805"/>
    </source>
</evidence>
<evidence type="ECO:0000259" key="6">
    <source>
        <dbReference type="PROSITE" id="PS50090"/>
    </source>
</evidence>
<evidence type="ECO:0000256" key="2">
    <source>
        <dbReference type="ARBA" id="ARBA00023015"/>
    </source>
</evidence>
<dbReference type="InterPro" id="IPR001005">
    <property type="entry name" value="SANT/Myb"/>
</dbReference>
<dbReference type="PANTHER" id="PTHR44042:SF66">
    <property type="entry name" value="MYB FAMILY TRANSCRIPTION FACTOR"/>
    <property type="match status" value="1"/>
</dbReference>